<reference evidence="2 3" key="1">
    <citation type="journal article" date="2012" name="J. Bacteriol.">
        <title>Whole-Genome Sequence of Nocardiopsis alba Strain ATCC BAA-2165, Associated with Honeybees.</title>
        <authorList>
            <person name="Qiao J."/>
            <person name="Chen L."/>
            <person name="Li Y."/>
            <person name="Wang J."/>
            <person name="Zhang W."/>
            <person name="Chen S."/>
        </authorList>
    </citation>
    <scope>NUCLEOTIDE SEQUENCE [LARGE SCALE GENOMIC DNA]</scope>
    <source>
        <strain evidence="3">ATCC BAA-2165 / BE74</strain>
    </source>
</reference>
<dbReference type="KEGG" id="nal:B005_4087"/>
<feature type="region of interest" description="Disordered" evidence="1">
    <location>
        <begin position="1"/>
        <end position="38"/>
    </location>
</feature>
<feature type="compositionally biased region" description="Basic and acidic residues" evidence="1">
    <location>
        <begin position="1"/>
        <end position="19"/>
    </location>
</feature>
<protein>
    <submittedName>
        <fullName evidence="2">Uncharacterized protein</fullName>
    </submittedName>
</protein>
<name>J7L310_NOCAA</name>
<gene>
    <name evidence="2" type="ordered locus">B005_4087</name>
</gene>
<evidence type="ECO:0000313" key="2">
    <source>
        <dbReference type="EMBL" id="AFR05810.1"/>
    </source>
</evidence>
<evidence type="ECO:0000313" key="3">
    <source>
        <dbReference type="Proteomes" id="UP000003779"/>
    </source>
</evidence>
<organism evidence="2 3">
    <name type="scientific">Nocardiopsis alba (strain ATCC BAA-2165 / BE74)</name>
    <dbReference type="NCBI Taxonomy" id="1205910"/>
    <lineage>
        <taxon>Bacteria</taxon>
        <taxon>Bacillati</taxon>
        <taxon>Actinomycetota</taxon>
        <taxon>Actinomycetes</taxon>
        <taxon>Streptosporangiales</taxon>
        <taxon>Nocardiopsidaceae</taxon>
        <taxon>Nocardiopsis</taxon>
    </lineage>
</organism>
<dbReference type="Proteomes" id="UP000003779">
    <property type="component" value="Chromosome"/>
</dbReference>
<sequence length="38" mass="3954">MVPQRDARSDGGVRPRDTEAPVSSVTGDILSTRAVGAE</sequence>
<accession>J7L310</accession>
<dbReference type="PATRIC" id="fig|1205910.3.peg.3870"/>
<dbReference type="EMBL" id="CP003788">
    <property type="protein sequence ID" value="AFR05810.1"/>
    <property type="molecule type" value="Genomic_DNA"/>
</dbReference>
<evidence type="ECO:0000256" key="1">
    <source>
        <dbReference type="SAM" id="MobiDB-lite"/>
    </source>
</evidence>
<proteinExistence type="predicted"/>
<dbReference type="AlphaFoldDB" id="J7L310"/>
<dbReference type="HOGENOM" id="CLU_3330738_0_0_11"/>
<reference evidence="3" key="2">
    <citation type="submission" date="2012-08" db="EMBL/GenBank/DDBJ databases">
        <title>Whole-genome sequence of Nocardiopsis alba strain ATCC BAA-2165 associated with honeybees.</title>
        <authorList>
            <person name="Qiao J."/>
            <person name="Chen L."/>
            <person name="Li Y."/>
            <person name="Wang J."/>
            <person name="Zhang W."/>
            <person name="Chen S."/>
        </authorList>
    </citation>
    <scope>NUCLEOTIDE SEQUENCE [LARGE SCALE GENOMIC DNA]</scope>
    <source>
        <strain evidence="3">ATCC BAA-2165 / BE74</strain>
    </source>
</reference>